<dbReference type="PRINTS" id="PR00151">
    <property type="entry name" value="PORPHBDMNASE"/>
</dbReference>
<evidence type="ECO:0000256" key="5">
    <source>
        <dbReference type="ARBA" id="ARBA00023244"/>
    </source>
</evidence>
<evidence type="ECO:0000256" key="6">
    <source>
        <dbReference type="ARBA" id="ARBA00048169"/>
    </source>
</evidence>
<dbReference type="SUPFAM" id="SSF53850">
    <property type="entry name" value="Periplasmic binding protein-like II"/>
    <property type="match status" value="1"/>
</dbReference>
<dbReference type="PANTHER" id="PTHR11557:SF0">
    <property type="entry name" value="PORPHOBILINOGEN DEAMINASE"/>
    <property type="match status" value="1"/>
</dbReference>
<protein>
    <recommendedName>
        <fullName evidence="7">Porphobilinogen deaminase</fullName>
        <shortName evidence="7">PBG</shortName>
        <ecNumber evidence="7">2.5.1.61</ecNumber>
    </recommendedName>
    <alternativeName>
        <fullName evidence="7">Hydroxymethylbilane synthase</fullName>
        <shortName evidence="7">HMBS</shortName>
    </alternativeName>
    <alternativeName>
        <fullName evidence="7">Pre-uroporphyrinogen synthase</fullName>
    </alternativeName>
</protein>
<dbReference type="InterPro" id="IPR022418">
    <property type="entry name" value="Porphobilinogen_deaminase_C"/>
</dbReference>
<dbReference type="KEGG" id="dtm:BJL86_2669"/>
<dbReference type="InterPro" id="IPR036803">
    <property type="entry name" value="Porphobilinogen_deaminase_C_sf"/>
</dbReference>
<feature type="domain" description="Porphobilinogen deaminase N-terminal" evidence="9">
    <location>
        <begin position="20"/>
        <end position="221"/>
    </location>
</feature>
<dbReference type="HAMAP" id="MF_00260">
    <property type="entry name" value="Porphobil_deam"/>
    <property type="match status" value="1"/>
</dbReference>
<dbReference type="InterPro" id="IPR022419">
    <property type="entry name" value="Porphobilin_deaminase_cofac_BS"/>
</dbReference>
<dbReference type="SUPFAM" id="SSF54782">
    <property type="entry name" value="Porphobilinogen deaminase (hydroxymethylbilane synthase), C-terminal domain"/>
    <property type="match status" value="1"/>
</dbReference>
<dbReference type="PIRSF" id="PIRSF001438">
    <property type="entry name" value="4pyrrol_synth_OHMeBilane_synth"/>
    <property type="match status" value="1"/>
</dbReference>
<name>A0A173LP50_9ACTN</name>
<evidence type="ECO:0000259" key="10">
    <source>
        <dbReference type="Pfam" id="PF03900"/>
    </source>
</evidence>
<accession>A0A173LP50</accession>
<dbReference type="PROSITE" id="PS00533">
    <property type="entry name" value="PORPHOBILINOGEN_DEAM"/>
    <property type="match status" value="1"/>
</dbReference>
<dbReference type="Gene3D" id="3.30.160.40">
    <property type="entry name" value="Porphobilinogen deaminase, C-terminal domain"/>
    <property type="match status" value="1"/>
</dbReference>
<evidence type="ECO:0000256" key="7">
    <source>
        <dbReference type="HAMAP-Rule" id="MF_00260"/>
    </source>
</evidence>
<dbReference type="InterPro" id="IPR022417">
    <property type="entry name" value="Porphobilin_deaminase_N"/>
</dbReference>
<keyword evidence="4 7" id="KW-0808">Transferase</keyword>
<dbReference type="InterPro" id="IPR000860">
    <property type="entry name" value="HemC"/>
</dbReference>
<comment type="cofactor">
    <cofactor evidence="7">
        <name>dipyrromethane</name>
        <dbReference type="ChEBI" id="CHEBI:60342"/>
    </cofactor>
    <text evidence="7">Binds 1 dipyrromethane group covalently.</text>
</comment>
<feature type="modified residue" description="S-(dipyrrolylmethanemethyl)cysteine" evidence="7">
    <location>
        <position position="252"/>
    </location>
</feature>
<dbReference type="NCBIfam" id="TIGR00212">
    <property type="entry name" value="hemC"/>
    <property type="match status" value="1"/>
</dbReference>
<feature type="region of interest" description="Disordered" evidence="8">
    <location>
        <begin position="333"/>
        <end position="358"/>
    </location>
</feature>
<dbReference type="EMBL" id="CP015961">
    <property type="protein sequence ID" value="ANI93429.1"/>
    <property type="molecule type" value="Genomic_DNA"/>
</dbReference>
<evidence type="ECO:0000313" key="12">
    <source>
        <dbReference type="Proteomes" id="UP000186104"/>
    </source>
</evidence>
<dbReference type="AlphaFoldDB" id="A0A173LP50"/>
<dbReference type="GO" id="GO:0006782">
    <property type="term" value="P:protoporphyrinogen IX biosynthetic process"/>
    <property type="evidence" value="ECO:0007669"/>
    <property type="project" value="UniProtKB-UniRule"/>
</dbReference>
<evidence type="ECO:0000313" key="11">
    <source>
        <dbReference type="EMBL" id="ANI93429.1"/>
    </source>
</evidence>
<dbReference type="GO" id="GO:0004418">
    <property type="term" value="F:hydroxymethylbilane synthase activity"/>
    <property type="evidence" value="ECO:0007669"/>
    <property type="project" value="UniProtKB-UniRule"/>
</dbReference>
<dbReference type="Gene3D" id="3.40.190.10">
    <property type="entry name" value="Periplasmic binding protein-like II"/>
    <property type="match status" value="2"/>
</dbReference>
<comment type="catalytic activity">
    <reaction evidence="6 7">
        <text>4 porphobilinogen + H2O = hydroxymethylbilane + 4 NH4(+)</text>
        <dbReference type="Rhea" id="RHEA:13185"/>
        <dbReference type="ChEBI" id="CHEBI:15377"/>
        <dbReference type="ChEBI" id="CHEBI:28938"/>
        <dbReference type="ChEBI" id="CHEBI:57845"/>
        <dbReference type="ChEBI" id="CHEBI:58126"/>
        <dbReference type="EC" id="2.5.1.61"/>
    </reaction>
</comment>
<dbReference type="PANTHER" id="PTHR11557">
    <property type="entry name" value="PORPHOBILINOGEN DEAMINASE"/>
    <property type="match status" value="1"/>
</dbReference>
<reference evidence="11 12" key="1">
    <citation type="submission" date="2016-06" db="EMBL/GenBank/DDBJ databases">
        <title>Complete genome sequence of a saline-alkali tolerant type strain Dietzia timorensis ID05-A0528T.</title>
        <authorList>
            <person name="Wu X."/>
        </authorList>
    </citation>
    <scope>NUCLEOTIDE SEQUENCE [LARGE SCALE GENOMIC DNA]</scope>
    <source>
        <strain evidence="11 12">ID05-A0528</strain>
    </source>
</reference>
<dbReference type="GO" id="GO:0005737">
    <property type="term" value="C:cytoplasm"/>
    <property type="evidence" value="ECO:0007669"/>
    <property type="project" value="UniProtKB-UniRule"/>
</dbReference>
<dbReference type="Pfam" id="PF01379">
    <property type="entry name" value="Porphobil_deam"/>
    <property type="match status" value="1"/>
</dbReference>
<dbReference type="Proteomes" id="UP000186104">
    <property type="component" value="Chromosome"/>
</dbReference>
<evidence type="ECO:0000256" key="4">
    <source>
        <dbReference type="ARBA" id="ARBA00022679"/>
    </source>
</evidence>
<comment type="function">
    <text evidence="1 7">Tetrapolymerization of the monopyrrole PBG into the hydroxymethylbilane pre-uroporphyrinogen in several discrete steps.</text>
</comment>
<proteinExistence type="inferred from homology"/>
<dbReference type="OrthoDB" id="9810298at2"/>
<organism evidence="11 12">
    <name type="scientific">Dietzia timorensis</name>
    <dbReference type="NCBI Taxonomy" id="499555"/>
    <lineage>
        <taxon>Bacteria</taxon>
        <taxon>Bacillati</taxon>
        <taxon>Actinomycetota</taxon>
        <taxon>Actinomycetes</taxon>
        <taxon>Mycobacteriales</taxon>
        <taxon>Dietziaceae</taxon>
        <taxon>Dietzia</taxon>
    </lineage>
</organism>
<keyword evidence="5 7" id="KW-0627">Porphyrin biosynthesis</keyword>
<dbReference type="EC" id="2.5.1.61" evidence="7"/>
<evidence type="ECO:0000256" key="1">
    <source>
        <dbReference type="ARBA" id="ARBA00002869"/>
    </source>
</evidence>
<dbReference type="Pfam" id="PF03900">
    <property type="entry name" value="Porphobil_deamC"/>
    <property type="match status" value="1"/>
</dbReference>
<keyword evidence="12" id="KW-1185">Reference proteome</keyword>
<evidence type="ECO:0000256" key="8">
    <source>
        <dbReference type="SAM" id="MobiDB-lite"/>
    </source>
</evidence>
<sequence>MSDAPNGGAPQNGATADRVLRIGTRGSELATTQAGHVRDALIAAGYPAELTIIRTEGDVNMAPVERIGVGVFTHALRDALANDRCDVAVHSYKDLPTAQDERFAPIATPEREYPFDVLVSSGDTPFAELGAGARVGTSAPRRRAQLAALRPDIDLVPLRGNIETRMGFVTSGELDAVVLAGAGLARTGRLAKASQKFTAEQMLPAPAQGALAVEARADDAYAAAAVAALDHAESTLAVTAERRVLAVLEAGCTAPVGAIAQLDGGELHLEAVVASVAGTKVLRESASAVIGDDAAADGALGAARELGETVANALLAGGAAEVVAVANGTADERVPLAPEIPPEQGGQPGAEPGGEKPG</sequence>
<feature type="domain" description="Porphobilinogen deaminase C-terminal" evidence="10">
    <location>
        <begin position="236"/>
        <end position="315"/>
    </location>
</feature>
<comment type="miscellaneous">
    <text evidence="7">The porphobilinogen subunits are added to the dipyrromethane group.</text>
</comment>
<dbReference type="RefSeq" id="WP_075845021.1">
    <property type="nucleotide sequence ID" value="NZ_CP015961.1"/>
</dbReference>
<dbReference type="STRING" id="499555.BJL86_2669"/>
<evidence type="ECO:0000256" key="2">
    <source>
        <dbReference type="ARBA" id="ARBA00005638"/>
    </source>
</evidence>
<gene>
    <name evidence="7" type="primary">hemC</name>
    <name evidence="11" type="ORF">BJL86_2669</name>
</gene>
<comment type="subunit">
    <text evidence="3 7">Monomer.</text>
</comment>
<evidence type="ECO:0000256" key="3">
    <source>
        <dbReference type="ARBA" id="ARBA00011245"/>
    </source>
</evidence>
<dbReference type="FunFam" id="3.40.190.10:FF:000005">
    <property type="entry name" value="Porphobilinogen deaminase"/>
    <property type="match status" value="1"/>
</dbReference>
<comment type="similarity">
    <text evidence="2 7">Belongs to the HMBS family.</text>
</comment>
<evidence type="ECO:0000259" key="9">
    <source>
        <dbReference type="Pfam" id="PF01379"/>
    </source>
</evidence>